<keyword evidence="3" id="KW-1185">Reference proteome</keyword>
<evidence type="ECO:0000256" key="1">
    <source>
        <dbReference type="SAM" id="MobiDB-lite"/>
    </source>
</evidence>
<reference evidence="2" key="2">
    <citation type="journal article" date="2020" name="Microorganisms">
        <title>Osmotic Adaptation and Compatible Solute Biosynthesis of Phototrophic Bacteria as Revealed from Genome Analyses.</title>
        <authorList>
            <person name="Imhoff J.F."/>
            <person name="Rahn T."/>
            <person name="Kunzel S."/>
            <person name="Keller A."/>
            <person name="Neulinger S.C."/>
        </authorList>
    </citation>
    <scope>NUCLEOTIDE SEQUENCE</scope>
    <source>
        <strain evidence="2">LMG 28126</strain>
    </source>
</reference>
<evidence type="ECO:0000313" key="2">
    <source>
        <dbReference type="EMBL" id="MBK5928486.1"/>
    </source>
</evidence>
<feature type="region of interest" description="Disordered" evidence="1">
    <location>
        <begin position="57"/>
        <end position="78"/>
    </location>
</feature>
<evidence type="ECO:0000313" key="3">
    <source>
        <dbReference type="Proteomes" id="UP000706333"/>
    </source>
</evidence>
<dbReference type="Proteomes" id="UP000706333">
    <property type="component" value="Unassembled WGS sequence"/>
</dbReference>
<accession>A0A934WJX0</accession>
<gene>
    <name evidence="2" type="ORF">CCR87_14305</name>
</gene>
<dbReference type="RefSeq" id="WP_201158250.1">
    <property type="nucleotide sequence ID" value="NZ_NHSD01000307.1"/>
</dbReference>
<sequence length="117" mass="12480">MFEPLAVTRMAHALAAHSATRQGVIAANVAHADTPGYRARDVEDFTETLRRMNAAPPRTAADPRLMPVAPGGNLSPNGNTVSLDTEMIKAVEARHHFDLALTITRSVGGVIRTALGR</sequence>
<evidence type="ECO:0008006" key="4">
    <source>
        <dbReference type="Google" id="ProtNLM"/>
    </source>
</evidence>
<protein>
    <recommendedName>
        <fullName evidence="4">Flagellar basal body rod protein FlgB</fullName>
    </recommendedName>
</protein>
<name>A0A934WJX0_9RHOB</name>
<proteinExistence type="predicted"/>
<organism evidence="2 3">
    <name type="scientific">Rhodobaculum claviforme</name>
    <dbReference type="NCBI Taxonomy" id="1549854"/>
    <lineage>
        <taxon>Bacteria</taxon>
        <taxon>Pseudomonadati</taxon>
        <taxon>Pseudomonadota</taxon>
        <taxon>Alphaproteobacteria</taxon>
        <taxon>Rhodobacterales</taxon>
        <taxon>Paracoccaceae</taxon>
        <taxon>Rhodobaculum</taxon>
    </lineage>
</organism>
<dbReference type="EMBL" id="NHSD01000307">
    <property type="protein sequence ID" value="MBK5928486.1"/>
    <property type="molecule type" value="Genomic_DNA"/>
</dbReference>
<comment type="caution">
    <text evidence="2">The sequence shown here is derived from an EMBL/GenBank/DDBJ whole genome shotgun (WGS) entry which is preliminary data.</text>
</comment>
<reference evidence="2" key="1">
    <citation type="submission" date="2017-05" db="EMBL/GenBank/DDBJ databases">
        <authorList>
            <person name="Imhoff J.F."/>
            <person name="Rahn T."/>
            <person name="Kuenzel S."/>
            <person name="Neulinger S.C."/>
        </authorList>
    </citation>
    <scope>NUCLEOTIDE SEQUENCE</scope>
    <source>
        <strain evidence="2">LMG 28126</strain>
    </source>
</reference>
<dbReference type="AlphaFoldDB" id="A0A934WJX0"/>